<dbReference type="SUPFAM" id="SSF52821">
    <property type="entry name" value="Rhodanese/Cell cycle control phosphatase"/>
    <property type="match status" value="1"/>
</dbReference>
<evidence type="ECO:0000313" key="2">
    <source>
        <dbReference type="EMBL" id="RFU35673.1"/>
    </source>
</evidence>
<organism evidence="2 3">
    <name type="scientific">Scytalidium lignicola</name>
    <name type="common">Hyphomycete</name>
    <dbReference type="NCBI Taxonomy" id="5539"/>
    <lineage>
        <taxon>Eukaryota</taxon>
        <taxon>Fungi</taxon>
        <taxon>Dikarya</taxon>
        <taxon>Ascomycota</taxon>
        <taxon>Pezizomycotina</taxon>
        <taxon>Leotiomycetes</taxon>
        <taxon>Leotiomycetes incertae sedis</taxon>
        <taxon>Scytalidium</taxon>
    </lineage>
</organism>
<dbReference type="PANTHER" id="PTHR44086:SF10">
    <property type="entry name" value="THIOSULFATE SULFURTRANSFERASE_RHODANESE-LIKE DOMAIN-CONTAINING PROTEIN 3"/>
    <property type="match status" value="1"/>
</dbReference>
<dbReference type="Gene3D" id="3.40.250.10">
    <property type="entry name" value="Rhodanese-like domain"/>
    <property type="match status" value="1"/>
</dbReference>
<dbReference type="GO" id="GO:0005739">
    <property type="term" value="C:mitochondrion"/>
    <property type="evidence" value="ECO:0007669"/>
    <property type="project" value="TreeGrafter"/>
</dbReference>
<dbReference type="OMA" id="YEGSWTD"/>
<dbReference type="InterPro" id="IPR001763">
    <property type="entry name" value="Rhodanese-like_dom"/>
</dbReference>
<protein>
    <recommendedName>
        <fullName evidence="1">Rhodanese domain-containing protein</fullName>
    </recommendedName>
</protein>
<comment type="caution">
    <text evidence="2">The sequence shown here is derived from an EMBL/GenBank/DDBJ whole genome shotgun (WGS) entry which is preliminary data.</text>
</comment>
<dbReference type="SMART" id="SM00450">
    <property type="entry name" value="RHOD"/>
    <property type="match status" value="1"/>
</dbReference>
<dbReference type="OrthoDB" id="566238at2759"/>
<accession>A0A3E2HQN9</accession>
<name>A0A3E2HQN9_SCYLI</name>
<dbReference type="AlphaFoldDB" id="A0A3E2HQN9"/>
<proteinExistence type="predicted"/>
<dbReference type="Proteomes" id="UP000258309">
    <property type="component" value="Unassembled WGS sequence"/>
</dbReference>
<dbReference type="CDD" id="cd01519">
    <property type="entry name" value="RHOD_HSP67B2"/>
    <property type="match status" value="1"/>
</dbReference>
<reference evidence="2 3" key="1">
    <citation type="submission" date="2018-05" db="EMBL/GenBank/DDBJ databases">
        <title>Draft genome sequence of Scytalidium lignicola DSM 105466, a ubiquitous saprotrophic fungus.</title>
        <authorList>
            <person name="Buettner E."/>
            <person name="Gebauer A.M."/>
            <person name="Hofrichter M."/>
            <person name="Liers C."/>
            <person name="Kellner H."/>
        </authorList>
    </citation>
    <scope>NUCLEOTIDE SEQUENCE [LARGE SCALE GENOMIC DNA]</scope>
    <source>
        <strain evidence="2 3">DSM 105466</strain>
    </source>
</reference>
<dbReference type="PANTHER" id="PTHR44086">
    <property type="entry name" value="THIOSULFATE SULFURTRANSFERASE RDL2, MITOCHONDRIAL-RELATED"/>
    <property type="match status" value="1"/>
</dbReference>
<dbReference type="EMBL" id="NCSJ02000006">
    <property type="protein sequence ID" value="RFU35673.1"/>
    <property type="molecule type" value="Genomic_DNA"/>
</dbReference>
<feature type="domain" description="Rhodanese" evidence="1">
    <location>
        <begin position="71"/>
        <end position="173"/>
    </location>
</feature>
<feature type="non-terminal residue" evidence="2">
    <location>
        <position position="1"/>
    </location>
</feature>
<evidence type="ECO:0000313" key="3">
    <source>
        <dbReference type="Proteomes" id="UP000258309"/>
    </source>
</evidence>
<dbReference type="GO" id="GO:0004792">
    <property type="term" value="F:thiosulfate-cyanide sulfurtransferase activity"/>
    <property type="evidence" value="ECO:0007669"/>
    <property type="project" value="TreeGrafter"/>
</dbReference>
<evidence type="ECO:0000259" key="1">
    <source>
        <dbReference type="PROSITE" id="PS50206"/>
    </source>
</evidence>
<dbReference type="STRING" id="5539.A0A3E2HQN9"/>
<sequence length="176" mass="19926">MATSRLPALLLSRTVRSTIPYSIRQFQALPHLTTKPLVQVPQRTQLRFYTQEQSASKIYAFEEVKKFIERPDPNRILIDTREPGELRTSGTIPGSLNIPVASQPDSFFISAEEFEDRYGFDRPSKDKELVFYCKSGVRSRASAELARQAGWKNIGEYPGSWLDWERNGGPSEKGGA</sequence>
<dbReference type="InterPro" id="IPR036873">
    <property type="entry name" value="Rhodanese-like_dom_sf"/>
</dbReference>
<feature type="non-terminal residue" evidence="2">
    <location>
        <position position="176"/>
    </location>
</feature>
<gene>
    <name evidence="2" type="ORF">B7463_g654</name>
</gene>
<dbReference type="PROSITE" id="PS50206">
    <property type="entry name" value="RHODANESE_3"/>
    <property type="match status" value="1"/>
</dbReference>
<dbReference type="Pfam" id="PF00581">
    <property type="entry name" value="Rhodanese"/>
    <property type="match status" value="1"/>
</dbReference>
<keyword evidence="3" id="KW-1185">Reference proteome</keyword>